<evidence type="ECO:0000313" key="4">
    <source>
        <dbReference type="Proteomes" id="UP000572817"/>
    </source>
</evidence>
<protein>
    <submittedName>
        <fullName evidence="3">Uncharacterized protein</fullName>
    </submittedName>
</protein>
<dbReference type="EMBL" id="WWBZ02000040">
    <property type="protein sequence ID" value="KAF4305052.1"/>
    <property type="molecule type" value="Genomic_DNA"/>
</dbReference>
<reference evidence="3 4" key="1">
    <citation type="submission" date="2020-04" db="EMBL/GenBank/DDBJ databases">
        <title>Genome Assembly and Annotation of Botryosphaeria dothidea sdau 11-99, a Latent Pathogen of Apple Fruit Ring Rot in China.</title>
        <authorList>
            <person name="Yu C."/>
            <person name="Diao Y."/>
            <person name="Lu Q."/>
            <person name="Zhao J."/>
            <person name="Cui S."/>
            <person name="Peng C."/>
            <person name="He B."/>
            <person name="Liu H."/>
        </authorList>
    </citation>
    <scope>NUCLEOTIDE SEQUENCE [LARGE SCALE GENOMIC DNA]</scope>
    <source>
        <strain evidence="3">Sdau11-99</strain>
        <strain evidence="4">sdau11-99</strain>
    </source>
</reference>
<gene>
    <name evidence="3" type="ORF">GTA08_BOTSDO06987</name>
    <name evidence="2" type="ORF">GTA08_BOTSDO11180</name>
</gene>
<dbReference type="Pfam" id="PF19271">
    <property type="entry name" value="Nis1"/>
    <property type="match status" value="1"/>
</dbReference>
<proteinExistence type="predicted"/>
<dbReference type="OrthoDB" id="3913322at2759"/>
<evidence type="ECO:0000256" key="1">
    <source>
        <dbReference type="SAM" id="SignalP"/>
    </source>
</evidence>
<dbReference type="AlphaFoldDB" id="A0A8H4N6Z6"/>
<evidence type="ECO:0000313" key="3">
    <source>
        <dbReference type="EMBL" id="KAF4305052.1"/>
    </source>
</evidence>
<dbReference type="EMBL" id="WWBZ02000082">
    <property type="protein sequence ID" value="KAF4301341.1"/>
    <property type="molecule type" value="Genomic_DNA"/>
</dbReference>
<keyword evidence="1" id="KW-0732">Signal</keyword>
<keyword evidence="4" id="KW-1185">Reference proteome</keyword>
<feature type="signal peptide" evidence="1">
    <location>
        <begin position="1"/>
        <end position="19"/>
    </location>
</feature>
<name>A0A8H4N6Z6_9PEZI</name>
<accession>A0A8H4N6Z6</accession>
<feature type="chain" id="PRO_5036266468" evidence="1">
    <location>
        <begin position="20"/>
        <end position="169"/>
    </location>
</feature>
<evidence type="ECO:0000313" key="2">
    <source>
        <dbReference type="EMBL" id="KAF4301341.1"/>
    </source>
</evidence>
<organism evidence="3 4">
    <name type="scientific">Botryosphaeria dothidea</name>
    <dbReference type="NCBI Taxonomy" id="55169"/>
    <lineage>
        <taxon>Eukaryota</taxon>
        <taxon>Fungi</taxon>
        <taxon>Dikarya</taxon>
        <taxon>Ascomycota</taxon>
        <taxon>Pezizomycotina</taxon>
        <taxon>Dothideomycetes</taxon>
        <taxon>Dothideomycetes incertae sedis</taxon>
        <taxon>Botryosphaeriales</taxon>
        <taxon>Botryosphaeriaceae</taxon>
        <taxon>Botryosphaeria</taxon>
    </lineage>
</organism>
<sequence length="169" mass="17772">MFSKIALVTGLLAAPLASAHSFFNGIHAPKNLAPGQNFTVTVGSESTTQQIENILIVFGLTPAGTDHAGILGSEVLRETYLGPSDVPFPSSQGYNDITNDSPFSMYVPANFTKGEAVLTVSTLSLTSEYHAPDLDFFNVTVNVGDVAGASDEIVSGEKATSVFYGFKGF</sequence>
<comment type="caution">
    <text evidence="3">The sequence shown here is derived from an EMBL/GenBank/DDBJ whole genome shotgun (WGS) entry which is preliminary data.</text>
</comment>
<dbReference type="Proteomes" id="UP000572817">
    <property type="component" value="Unassembled WGS sequence"/>
</dbReference>
<dbReference type="InterPro" id="IPR045469">
    <property type="entry name" value="Nis1"/>
</dbReference>